<dbReference type="EMBL" id="CM056819">
    <property type="protein sequence ID" value="KAJ8623967.1"/>
    <property type="molecule type" value="Genomic_DNA"/>
</dbReference>
<proteinExistence type="predicted"/>
<reference evidence="1 2" key="1">
    <citation type="journal article" date="2022" name="Hortic Res">
        <title>A haplotype resolved chromosomal level avocado genome allows analysis of novel avocado genes.</title>
        <authorList>
            <person name="Nath O."/>
            <person name="Fletcher S.J."/>
            <person name="Hayward A."/>
            <person name="Shaw L.M."/>
            <person name="Masouleh A.K."/>
            <person name="Furtado A."/>
            <person name="Henry R.J."/>
            <person name="Mitter N."/>
        </authorList>
    </citation>
    <scope>NUCLEOTIDE SEQUENCE [LARGE SCALE GENOMIC DNA]</scope>
    <source>
        <strain evidence="2">cv. Hass</strain>
    </source>
</reference>
<accession>A0ACC2KS23</accession>
<evidence type="ECO:0000313" key="2">
    <source>
        <dbReference type="Proteomes" id="UP001234297"/>
    </source>
</evidence>
<evidence type="ECO:0000313" key="1">
    <source>
        <dbReference type="EMBL" id="KAJ8623967.1"/>
    </source>
</evidence>
<dbReference type="Proteomes" id="UP001234297">
    <property type="component" value="Chromosome 11"/>
</dbReference>
<name>A0ACC2KS23_PERAE</name>
<comment type="caution">
    <text evidence="1">The sequence shown here is derived from an EMBL/GenBank/DDBJ whole genome shotgun (WGS) entry which is preliminary data.</text>
</comment>
<sequence>MMAQHWKREVAALWTTAVDSGNSQASRWPTEQVETDGTTGNSHTSGSGQLLGNNGGILTRTMKLECPRFYGQNPSGWHFKAKQYFNYNQVPHVQWPTIASLNMKGDALEWDQWYLDYQPDASWEQFVDAMETCFGQMKSENLAGRISKLRRLLQF</sequence>
<gene>
    <name evidence="1" type="ORF">MRB53_032497</name>
</gene>
<organism evidence="1 2">
    <name type="scientific">Persea americana</name>
    <name type="common">Avocado</name>
    <dbReference type="NCBI Taxonomy" id="3435"/>
    <lineage>
        <taxon>Eukaryota</taxon>
        <taxon>Viridiplantae</taxon>
        <taxon>Streptophyta</taxon>
        <taxon>Embryophyta</taxon>
        <taxon>Tracheophyta</taxon>
        <taxon>Spermatophyta</taxon>
        <taxon>Magnoliopsida</taxon>
        <taxon>Magnoliidae</taxon>
        <taxon>Laurales</taxon>
        <taxon>Lauraceae</taxon>
        <taxon>Persea</taxon>
    </lineage>
</organism>
<protein>
    <submittedName>
        <fullName evidence="1">Uncharacterized protein</fullName>
    </submittedName>
</protein>
<keyword evidence="2" id="KW-1185">Reference proteome</keyword>